<comment type="caution">
    <text evidence="3">The sequence shown here is derived from an EMBL/GenBank/DDBJ whole genome shotgun (WGS) entry which is preliminary data.</text>
</comment>
<proteinExistence type="predicted"/>
<dbReference type="Gene3D" id="1.10.246.20">
    <property type="entry name" value="Coactivator CBP, KIX domain"/>
    <property type="match status" value="1"/>
</dbReference>
<dbReference type="GO" id="GO:0003712">
    <property type="term" value="F:transcription coregulator activity"/>
    <property type="evidence" value="ECO:0007669"/>
    <property type="project" value="InterPro"/>
</dbReference>
<feature type="region of interest" description="Disordered" evidence="2">
    <location>
        <begin position="361"/>
        <end position="411"/>
    </location>
</feature>
<dbReference type="PANTHER" id="PTHR35300:SF5">
    <property type="entry name" value="HISTONE ACETYLTRANSFERASE"/>
    <property type="match status" value="1"/>
</dbReference>
<evidence type="ECO:0000256" key="2">
    <source>
        <dbReference type="SAM" id="MobiDB-lite"/>
    </source>
</evidence>
<organism evidence="3 4">
    <name type="scientific">Carnegiea gigantea</name>
    <dbReference type="NCBI Taxonomy" id="171969"/>
    <lineage>
        <taxon>Eukaryota</taxon>
        <taxon>Viridiplantae</taxon>
        <taxon>Streptophyta</taxon>
        <taxon>Embryophyta</taxon>
        <taxon>Tracheophyta</taxon>
        <taxon>Spermatophyta</taxon>
        <taxon>Magnoliopsida</taxon>
        <taxon>eudicotyledons</taxon>
        <taxon>Gunneridae</taxon>
        <taxon>Pentapetalae</taxon>
        <taxon>Caryophyllales</taxon>
        <taxon>Cactineae</taxon>
        <taxon>Cactaceae</taxon>
        <taxon>Cactoideae</taxon>
        <taxon>Echinocereeae</taxon>
        <taxon>Carnegiea</taxon>
    </lineage>
</organism>
<gene>
    <name evidence="3" type="ORF">Cgig2_015677</name>
</gene>
<evidence type="ECO:0008006" key="5">
    <source>
        <dbReference type="Google" id="ProtNLM"/>
    </source>
</evidence>
<sequence>MPRPGPRPYECVRRAWHSERHQPIRGSLIQEIFRIANEIHSPATKKNKEWQEKLPIVVLKAEEIIYSKANSEAEYEDLKTLRDRANDAINTIIRRDESSEGTGEFLQPCIEAALHLGCIPRRTSRSQRNDQPSCYLSGNVDLVNATKGNPKTTSSLALPYLSLLRKETPNFVIPINSCIYNEMPFLSSQKCLPLEPSFPSKPFALYPLCYGVHSQPMESQQKLGAPSTSSFIGQDHPKRGIPQKLLLGGDYVTSRAPLEVLNNPPGGECDLSLRLGLASMQKGEDASSRCFKMKNNISYFHKESKEGFSLLGGSNGGSRGETLDVEMMTRERKAVEQINDQHCSWQPKPFEKSNSQRYPWQAKLLPTHSNQRTSTPGDAMDWLKSTPNQEEHGASVGPRCDMRPREKSPAS</sequence>
<reference evidence="3" key="1">
    <citation type="submission" date="2022-04" db="EMBL/GenBank/DDBJ databases">
        <title>Carnegiea gigantea Genome sequencing and assembly v2.</title>
        <authorList>
            <person name="Copetti D."/>
            <person name="Sanderson M.J."/>
            <person name="Burquez A."/>
            <person name="Wojciechowski M.F."/>
        </authorList>
    </citation>
    <scope>NUCLEOTIDE SEQUENCE</scope>
    <source>
        <strain evidence="3">SGP5-SGP5p</strain>
        <tissue evidence="3">Aerial part</tissue>
    </source>
</reference>
<dbReference type="OrthoDB" id="1937968at2759"/>
<dbReference type="AlphaFoldDB" id="A0A9Q1JUA3"/>
<name>A0A9Q1JUA3_9CARY</name>
<dbReference type="PANTHER" id="PTHR35300">
    <property type="entry name" value="COACTIVATOR CBP, KIX DOMAIN-CONTAINING PROTEIN-RELATED"/>
    <property type="match status" value="1"/>
</dbReference>
<feature type="compositionally biased region" description="Basic and acidic residues" evidence="2">
    <location>
        <begin position="400"/>
        <end position="411"/>
    </location>
</feature>
<dbReference type="EMBL" id="JAKOGI010000719">
    <property type="protein sequence ID" value="KAJ8431109.1"/>
    <property type="molecule type" value="Genomic_DNA"/>
</dbReference>
<accession>A0A9Q1JUA3</accession>
<evidence type="ECO:0000256" key="1">
    <source>
        <dbReference type="ARBA" id="ARBA00023242"/>
    </source>
</evidence>
<feature type="compositionally biased region" description="Polar residues" evidence="2">
    <location>
        <begin position="367"/>
        <end position="376"/>
    </location>
</feature>
<dbReference type="InterPro" id="IPR036529">
    <property type="entry name" value="KIX_dom_sf"/>
</dbReference>
<dbReference type="Proteomes" id="UP001153076">
    <property type="component" value="Unassembled WGS sequence"/>
</dbReference>
<evidence type="ECO:0000313" key="3">
    <source>
        <dbReference type="EMBL" id="KAJ8431109.1"/>
    </source>
</evidence>
<evidence type="ECO:0000313" key="4">
    <source>
        <dbReference type="Proteomes" id="UP001153076"/>
    </source>
</evidence>
<dbReference type="GO" id="GO:0006355">
    <property type="term" value="P:regulation of DNA-templated transcription"/>
    <property type="evidence" value="ECO:0007669"/>
    <property type="project" value="InterPro"/>
</dbReference>
<keyword evidence="4" id="KW-1185">Reference proteome</keyword>
<protein>
    <recommendedName>
        <fullName evidence="5">Histone acetyltransferase</fullName>
    </recommendedName>
</protein>
<keyword evidence="1" id="KW-0539">Nucleus</keyword>